<evidence type="ECO:0000256" key="1">
    <source>
        <dbReference type="ARBA" id="ARBA00006643"/>
    </source>
</evidence>
<dbReference type="FunFam" id="1.25.40.10:FF:001050">
    <property type="entry name" value="Pentatricopeptide repeat-containing protein At2g33760"/>
    <property type="match status" value="1"/>
</dbReference>
<dbReference type="Pfam" id="PF01535">
    <property type="entry name" value="PPR"/>
    <property type="match status" value="1"/>
</dbReference>
<dbReference type="Gene3D" id="1.25.40.10">
    <property type="entry name" value="Tetratricopeptide repeat domain"/>
    <property type="match status" value="3"/>
</dbReference>
<evidence type="ECO:0000259" key="4">
    <source>
        <dbReference type="Pfam" id="PF14432"/>
    </source>
</evidence>
<dbReference type="InterPro" id="IPR032867">
    <property type="entry name" value="DYW_dom"/>
</dbReference>
<dbReference type="AlphaFoldDB" id="A0A7C9AVS4"/>
<keyword evidence="2" id="KW-0677">Repeat</keyword>
<dbReference type="InterPro" id="IPR046848">
    <property type="entry name" value="E_motif"/>
</dbReference>
<accession>A0A7C9AVS4</accession>
<dbReference type="FunFam" id="1.25.40.10:FF:000344">
    <property type="entry name" value="Pentatricopeptide repeat-containing protein"/>
    <property type="match status" value="1"/>
</dbReference>
<evidence type="ECO:0000256" key="2">
    <source>
        <dbReference type="ARBA" id="ARBA00022737"/>
    </source>
</evidence>
<dbReference type="GO" id="GO:0003723">
    <property type="term" value="F:RNA binding"/>
    <property type="evidence" value="ECO:0007669"/>
    <property type="project" value="InterPro"/>
</dbReference>
<dbReference type="InterPro" id="IPR046849">
    <property type="entry name" value="E2_motif"/>
</dbReference>
<feature type="repeat" description="PPR" evidence="3">
    <location>
        <begin position="252"/>
        <end position="286"/>
    </location>
</feature>
<evidence type="ECO:0000313" key="5">
    <source>
        <dbReference type="EMBL" id="MBA4677239.1"/>
    </source>
</evidence>
<dbReference type="InterPro" id="IPR002885">
    <property type="entry name" value="PPR_rpt"/>
</dbReference>
<dbReference type="PROSITE" id="PS51375">
    <property type="entry name" value="PPR"/>
    <property type="match status" value="3"/>
</dbReference>
<dbReference type="GO" id="GO:0031425">
    <property type="term" value="P:chloroplast RNA processing"/>
    <property type="evidence" value="ECO:0007669"/>
    <property type="project" value="UniProtKB-ARBA"/>
</dbReference>
<dbReference type="Pfam" id="PF20430">
    <property type="entry name" value="Eplus_motif"/>
    <property type="match status" value="1"/>
</dbReference>
<protein>
    <recommendedName>
        <fullName evidence="4">DYW domain-containing protein</fullName>
    </recommendedName>
</protein>
<dbReference type="PANTHER" id="PTHR47926">
    <property type="entry name" value="PENTATRICOPEPTIDE REPEAT-CONTAINING PROTEIN"/>
    <property type="match status" value="1"/>
</dbReference>
<dbReference type="InterPro" id="IPR046960">
    <property type="entry name" value="PPR_At4g14850-like_plant"/>
</dbReference>
<feature type="repeat" description="PPR" evidence="3">
    <location>
        <begin position="318"/>
        <end position="353"/>
    </location>
</feature>
<reference evidence="5" key="2">
    <citation type="submission" date="2020-07" db="EMBL/GenBank/DDBJ databases">
        <authorList>
            <person name="Vera ALvarez R."/>
            <person name="Arias-Moreno D.M."/>
            <person name="Jimenez-Jacinto V."/>
            <person name="Jimenez-Bremont J.F."/>
            <person name="Swaminathan K."/>
            <person name="Moose S.P."/>
            <person name="Guerrero-Gonzalez M.L."/>
            <person name="Marino-Ramirez L."/>
            <person name="Landsman D."/>
            <person name="Rodriguez-Kessler M."/>
            <person name="Delgado-Sanchez P."/>
        </authorList>
    </citation>
    <scope>NUCLEOTIDE SEQUENCE</scope>
    <source>
        <tissue evidence="5">Cladode</tissue>
    </source>
</reference>
<dbReference type="PANTHER" id="PTHR47926:SF355">
    <property type="entry name" value="DYW DOMAIN-CONTAINING PROTEIN"/>
    <property type="match status" value="1"/>
</dbReference>
<dbReference type="Pfam" id="PF13041">
    <property type="entry name" value="PPR_2"/>
    <property type="match status" value="2"/>
</dbReference>
<dbReference type="FunFam" id="1.25.40.10:FF:000231">
    <property type="entry name" value="Pentatricopeptide repeat-containing protein chloroplastic"/>
    <property type="match status" value="1"/>
</dbReference>
<dbReference type="Pfam" id="PF20431">
    <property type="entry name" value="E_motif"/>
    <property type="match status" value="1"/>
</dbReference>
<dbReference type="GO" id="GO:0009451">
    <property type="term" value="P:RNA modification"/>
    <property type="evidence" value="ECO:0007669"/>
    <property type="project" value="InterPro"/>
</dbReference>
<feature type="repeat" description="PPR" evidence="3">
    <location>
        <begin position="182"/>
        <end position="216"/>
    </location>
</feature>
<dbReference type="GO" id="GO:0008270">
    <property type="term" value="F:zinc ion binding"/>
    <property type="evidence" value="ECO:0007669"/>
    <property type="project" value="InterPro"/>
</dbReference>
<evidence type="ECO:0000256" key="3">
    <source>
        <dbReference type="PROSITE-ProRule" id="PRU00708"/>
    </source>
</evidence>
<dbReference type="InterPro" id="IPR011990">
    <property type="entry name" value="TPR-like_helical_dom_sf"/>
</dbReference>
<reference evidence="5" key="1">
    <citation type="journal article" date="2013" name="J. Plant Res.">
        <title>Effect of fungi and light on seed germination of three Opuntia species from semiarid lands of central Mexico.</title>
        <authorList>
            <person name="Delgado-Sanchez P."/>
            <person name="Jimenez-Bremont J.F."/>
            <person name="Guerrero-Gonzalez Mde L."/>
            <person name="Flores J."/>
        </authorList>
    </citation>
    <scope>NUCLEOTIDE SEQUENCE</scope>
    <source>
        <tissue evidence="5">Cladode</tissue>
    </source>
</reference>
<dbReference type="Pfam" id="PF12854">
    <property type="entry name" value="PPR_1"/>
    <property type="match status" value="1"/>
</dbReference>
<proteinExistence type="inferred from homology"/>
<dbReference type="EMBL" id="GISG01274200">
    <property type="protein sequence ID" value="MBA4677239.1"/>
    <property type="molecule type" value="Transcribed_RNA"/>
</dbReference>
<organism evidence="5">
    <name type="scientific">Opuntia streptacantha</name>
    <name type="common">Prickly pear cactus</name>
    <name type="synonym">Opuntia cardona</name>
    <dbReference type="NCBI Taxonomy" id="393608"/>
    <lineage>
        <taxon>Eukaryota</taxon>
        <taxon>Viridiplantae</taxon>
        <taxon>Streptophyta</taxon>
        <taxon>Embryophyta</taxon>
        <taxon>Tracheophyta</taxon>
        <taxon>Spermatophyta</taxon>
        <taxon>Magnoliopsida</taxon>
        <taxon>eudicotyledons</taxon>
        <taxon>Gunneridae</taxon>
        <taxon>Pentapetalae</taxon>
        <taxon>Caryophyllales</taxon>
        <taxon>Cactineae</taxon>
        <taxon>Cactaceae</taxon>
        <taxon>Opuntioideae</taxon>
        <taxon>Opuntia</taxon>
    </lineage>
</organism>
<dbReference type="Pfam" id="PF14432">
    <property type="entry name" value="DYW_deaminase"/>
    <property type="match status" value="1"/>
</dbReference>
<comment type="similarity">
    <text evidence="1">Belongs to the PPR family. PCMP-H subfamily.</text>
</comment>
<feature type="domain" description="DYW" evidence="4">
    <location>
        <begin position="497"/>
        <end position="589"/>
    </location>
</feature>
<dbReference type="NCBIfam" id="TIGR00756">
    <property type="entry name" value="PPR"/>
    <property type="match status" value="4"/>
</dbReference>
<sequence>MVEPTGVTQSPSSLSLSSSSAYQALLRAGPRLKPLRQVHAHLIVTGAYRSRSLLTKLAALACTAKSTSYARKLCLFIPDPDSYLFNTLIRISSKVGFQSDAVFFFNRMLLCLIPLSNYTFTSTIKACADVSALRLGRSVHSVALVNGFGLDSFVQASLVAFYAKCGQLRIARKVFDEMPQRSVIAWNTMISGYEQNGFAEKSVELFNLMVESGVEPDSTTFVSVLSACAQLGALELGSSVHNHVIDHGFEVNVHLGTALINMYCRCGNVRKAREIFDGMRDKNVVAWTAMISGYGIHGCGKEAVKLYHLMKTYGTLPNEVTFVSLLSACAHAGMVNEGREIYTSMTRDHGLVPGTEHHVCMVDLFGRAGLLKEAFDFIEEVKRPGPAIWTAILGACKMHKNYDLGVQAAERLLSLDPGNSGHYVTLSNVYALAGNMDRVETVRNMMKKRRLKKHVGYSIIEVDQKTRLFSMGDKSHPETNEIYGYLDDLMRRISKAGYVPAQESVLHELEEEEREYALRYHSEKLAIAFGLLKVKDGSSIRIVKNLRMCEDCHSAIKFISAVANREIIIRDKLRFHHFTDGVCSCGDYW</sequence>
<name>A0A7C9AVS4_OPUST</name>